<name>A0A369UGI2_9GAMM</name>
<dbReference type="EMBL" id="QQAH01000024">
    <property type="protein sequence ID" value="RDD79842.1"/>
    <property type="molecule type" value="Genomic_DNA"/>
</dbReference>
<dbReference type="AlphaFoldDB" id="A0A369UGI2"/>
<gene>
    <name evidence="1" type="ORF">DVJ77_20485</name>
</gene>
<evidence type="ECO:0000313" key="2">
    <source>
        <dbReference type="Proteomes" id="UP000253782"/>
    </source>
</evidence>
<protein>
    <recommendedName>
        <fullName evidence="3">TonB C-terminal domain-containing protein</fullName>
    </recommendedName>
</protein>
<evidence type="ECO:0000313" key="1">
    <source>
        <dbReference type="EMBL" id="RDD79842.1"/>
    </source>
</evidence>
<dbReference type="OrthoDB" id="5948502at2"/>
<comment type="caution">
    <text evidence="1">The sequence shown here is derived from an EMBL/GenBank/DDBJ whole genome shotgun (WGS) entry which is preliminary data.</text>
</comment>
<accession>A0A369UGI2</accession>
<keyword evidence="2" id="KW-1185">Reference proteome</keyword>
<dbReference type="Gene3D" id="3.30.1150.10">
    <property type="match status" value="1"/>
</dbReference>
<dbReference type="Proteomes" id="UP000253782">
    <property type="component" value="Unassembled WGS sequence"/>
</dbReference>
<evidence type="ECO:0008006" key="3">
    <source>
        <dbReference type="Google" id="ProtNLM"/>
    </source>
</evidence>
<reference evidence="1 2" key="1">
    <citation type="submission" date="2018-07" db="EMBL/GenBank/DDBJ databases">
        <title>Dyella tabacisoli L4-6T, whole genome shotgun sequence.</title>
        <authorList>
            <person name="Zhou X.-K."/>
            <person name="Li W.-J."/>
            <person name="Duan Y.-Q."/>
        </authorList>
    </citation>
    <scope>NUCLEOTIDE SEQUENCE [LARGE SCALE GENOMIC DNA]</scope>
    <source>
        <strain evidence="1 2">L4-6</strain>
    </source>
</reference>
<dbReference type="SUPFAM" id="SSF74653">
    <property type="entry name" value="TolA/TonB C-terminal domain"/>
    <property type="match status" value="1"/>
</dbReference>
<sequence length="204" mass="22324">MLAPAEKAHTASTQPGDNMKTSSACRLVAWFLTLAGAAPCMPAHAQSPACEREKLDALHAKRDLVDARSKGAELPDISRTYKAFNVCLKEHGLAEDPSFSVSNDSDDRALLMRYMGAMQQVIRTNWLHPDNIPASTCRVRVTQLPGGDVVSAVAESSCPYNAAGRRSVENAVLRAQPLPYKGFESVFRRTIVLTFDPRPWPSNE</sequence>
<proteinExistence type="predicted"/>
<organism evidence="1 2">
    <name type="scientific">Dyella tabacisoli</name>
    <dbReference type="NCBI Taxonomy" id="2282381"/>
    <lineage>
        <taxon>Bacteria</taxon>
        <taxon>Pseudomonadati</taxon>
        <taxon>Pseudomonadota</taxon>
        <taxon>Gammaproteobacteria</taxon>
        <taxon>Lysobacterales</taxon>
        <taxon>Rhodanobacteraceae</taxon>
        <taxon>Dyella</taxon>
    </lineage>
</organism>